<dbReference type="SUPFAM" id="SSF56784">
    <property type="entry name" value="HAD-like"/>
    <property type="match status" value="1"/>
</dbReference>
<dbReference type="RefSeq" id="WP_107212492.1">
    <property type="nucleotide sequence ID" value="NZ_KZ686268.1"/>
</dbReference>
<dbReference type="InterPro" id="IPR023214">
    <property type="entry name" value="HAD_sf"/>
</dbReference>
<dbReference type="NCBIfam" id="TIGR01509">
    <property type="entry name" value="HAD-SF-IA-v3"/>
    <property type="match status" value="1"/>
</dbReference>
<accession>A0A2T3HQ59</accession>
<dbReference type="CDD" id="cd07505">
    <property type="entry name" value="HAD_BPGM-like"/>
    <property type="match status" value="1"/>
</dbReference>
<dbReference type="EMBL" id="PYLS01000001">
    <property type="protein sequence ID" value="PST84582.1"/>
    <property type="molecule type" value="Genomic_DNA"/>
</dbReference>
<dbReference type="Proteomes" id="UP000240912">
    <property type="component" value="Unassembled WGS sequence"/>
</dbReference>
<dbReference type="InterPro" id="IPR023198">
    <property type="entry name" value="PGP-like_dom2"/>
</dbReference>
<protein>
    <submittedName>
        <fullName evidence="1">HAD family phosphatase</fullName>
    </submittedName>
</protein>
<dbReference type="InterPro" id="IPR051806">
    <property type="entry name" value="HAD-like_SPP"/>
</dbReference>
<dbReference type="AlphaFoldDB" id="A0A2T3HQ59"/>
<dbReference type="Gene3D" id="1.10.150.240">
    <property type="entry name" value="Putative phosphatase, domain 2"/>
    <property type="match status" value="1"/>
</dbReference>
<proteinExistence type="predicted"/>
<gene>
    <name evidence="1" type="ORF">C7T94_00125</name>
</gene>
<dbReference type="Gene3D" id="3.40.50.1000">
    <property type="entry name" value="HAD superfamily/HAD-like"/>
    <property type="match status" value="1"/>
</dbReference>
<dbReference type="OrthoDB" id="9797743at2"/>
<dbReference type="SFLD" id="SFLDS00003">
    <property type="entry name" value="Haloacid_Dehalogenase"/>
    <property type="match status" value="1"/>
</dbReference>
<dbReference type="SFLD" id="SFLDG01129">
    <property type="entry name" value="C1.5:_HAD__Beta-PGM__Phosphata"/>
    <property type="match status" value="1"/>
</dbReference>
<dbReference type="PANTHER" id="PTHR43481:SF4">
    <property type="entry name" value="GLYCEROL-1-PHOSPHATE PHOSPHOHYDROLASE 1-RELATED"/>
    <property type="match status" value="1"/>
</dbReference>
<dbReference type="GO" id="GO:0050308">
    <property type="term" value="F:sugar-phosphatase activity"/>
    <property type="evidence" value="ECO:0007669"/>
    <property type="project" value="TreeGrafter"/>
</dbReference>
<evidence type="ECO:0000313" key="1">
    <source>
        <dbReference type="EMBL" id="PST84582.1"/>
    </source>
</evidence>
<name>A0A2T3HQ59_9SPHI</name>
<keyword evidence="2" id="KW-1185">Reference proteome</keyword>
<sequence length="202" mass="21875">MEIDQDKLNKLTKRTEGDYAAFLYDVDGTLADNIDAHKQSYQEVAAGYGVALDTDLIDETAGWPTVVVAKEISRRYGVELPETFAAEKSAVFFEKFIDKTVPVGFVVQHLKNHAGKVRIGIVSGGSRTTVTRTLTVLGIIDQVEVLVCAGDTKLGKPHADPFLLAARQLGVEPARCIVFEDGQPGVDGAIAAGMDWVRVDQI</sequence>
<dbReference type="InterPro" id="IPR036412">
    <property type="entry name" value="HAD-like_sf"/>
</dbReference>
<dbReference type="PANTHER" id="PTHR43481">
    <property type="entry name" value="FRUCTOSE-1-PHOSPHATE PHOSPHATASE"/>
    <property type="match status" value="1"/>
</dbReference>
<dbReference type="Pfam" id="PF13419">
    <property type="entry name" value="HAD_2"/>
    <property type="match status" value="1"/>
</dbReference>
<dbReference type="InterPro" id="IPR041492">
    <property type="entry name" value="HAD_2"/>
</dbReference>
<reference evidence="1 2" key="1">
    <citation type="submission" date="2018-03" db="EMBL/GenBank/DDBJ databases">
        <authorList>
            <person name="Keele B.F."/>
        </authorList>
    </citation>
    <scope>NUCLEOTIDE SEQUENCE [LARGE SCALE GENOMIC DNA]</scope>
    <source>
        <strain evidence="1 2">YL28-9</strain>
    </source>
</reference>
<comment type="caution">
    <text evidence="1">The sequence shown here is derived from an EMBL/GenBank/DDBJ whole genome shotgun (WGS) entry which is preliminary data.</text>
</comment>
<organism evidence="1 2">
    <name type="scientific">Pedobacter yulinensis</name>
    <dbReference type="NCBI Taxonomy" id="2126353"/>
    <lineage>
        <taxon>Bacteria</taxon>
        <taxon>Pseudomonadati</taxon>
        <taxon>Bacteroidota</taxon>
        <taxon>Sphingobacteriia</taxon>
        <taxon>Sphingobacteriales</taxon>
        <taxon>Sphingobacteriaceae</taxon>
        <taxon>Pedobacter</taxon>
    </lineage>
</organism>
<dbReference type="InterPro" id="IPR006439">
    <property type="entry name" value="HAD-SF_hydro_IA"/>
</dbReference>
<evidence type="ECO:0000313" key="2">
    <source>
        <dbReference type="Proteomes" id="UP000240912"/>
    </source>
</evidence>